<dbReference type="eggNOG" id="COG0664">
    <property type="taxonomic scope" value="Bacteria"/>
</dbReference>
<dbReference type="Gene3D" id="2.60.120.10">
    <property type="entry name" value="Jelly Rolls"/>
    <property type="match status" value="1"/>
</dbReference>
<gene>
    <name evidence="2" type="ORF">PROH_01355</name>
</gene>
<dbReference type="InterPro" id="IPR000595">
    <property type="entry name" value="cNMP-bd_dom"/>
</dbReference>
<name>A0A0M2Q273_PROHO</name>
<protein>
    <recommendedName>
        <fullName evidence="1">Cyclic nucleotide-binding domain-containing protein</fullName>
    </recommendedName>
</protein>
<dbReference type="SMART" id="SM00100">
    <property type="entry name" value="cNMP"/>
    <property type="match status" value="1"/>
</dbReference>
<evidence type="ECO:0000259" key="1">
    <source>
        <dbReference type="PROSITE" id="PS50042"/>
    </source>
</evidence>
<dbReference type="PROSITE" id="PS50042">
    <property type="entry name" value="CNMP_BINDING_3"/>
    <property type="match status" value="1"/>
</dbReference>
<dbReference type="RefSeq" id="WP_017713640.1">
    <property type="nucleotide sequence ID" value="NZ_KB235941.1"/>
</dbReference>
<dbReference type="SUPFAM" id="SSF51206">
    <property type="entry name" value="cAMP-binding domain-like"/>
    <property type="match status" value="1"/>
</dbReference>
<dbReference type="Proteomes" id="UP000034681">
    <property type="component" value="Unassembled WGS sequence"/>
</dbReference>
<evidence type="ECO:0000313" key="2">
    <source>
        <dbReference type="EMBL" id="KKJ01079.1"/>
    </source>
</evidence>
<dbReference type="PANTHER" id="PTHR24567:SF74">
    <property type="entry name" value="HTH-TYPE TRANSCRIPTIONAL REGULATOR ARCR"/>
    <property type="match status" value="1"/>
</dbReference>
<dbReference type="InterPro" id="IPR014710">
    <property type="entry name" value="RmlC-like_jellyroll"/>
</dbReference>
<accession>A0A0M2Q273</accession>
<dbReference type="OrthoDB" id="517085at2"/>
<sequence>MDLLKLFHNDTDTKRFNPGEVIFEQGSYGEEMYVIVEGQVDITVNDRWIYTAELGEICGIMALIDDKARSATAIAKNTCSVVPVNQKRFQFLVQQNPYFAIYVMRLLADWLRRMDAKI</sequence>
<dbReference type="CDD" id="cd00038">
    <property type="entry name" value="CAP_ED"/>
    <property type="match status" value="1"/>
</dbReference>
<feature type="domain" description="Cyclic nucleotide-binding" evidence="1">
    <location>
        <begin position="1"/>
        <end position="93"/>
    </location>
</feature>
<dbReference type="AlphaFoldDB" id="A0A0M2Q273"/>
<dbReference type="InterPro" id="IPR050397">
    <property type="entry name" value="Env_Response_Regulators"/>
</dbReference>
<dbReference type="EMBL" id="AJTX02000002">
    <property type="protein sequence ID" value="KKJ01079.1"/>
    <property type="molecule type" value="Genomic_DNA"/>
</dbReference>
<dbReference type="Pfam" id="PF00027">
    <property type="entry name" value="cNMP_binding"/>
    <property type="match status" value="1"/>
</dbReference>
<dbReference type="InterPro" id="IPR018490">
    <property type="entry name" value="cNMP-bd_dom_sf"/>
</dbReference>
<dbReference type="PRINTS" id="PR00103">
    <property type="entry name" value="CAMPKINASE"/>
</dbReference>
<evidence type="ECO:0000313" key="3">
    <source>
        <dbReference type="Proteomes" id="UP000034681"/>
    </source>
</evidence>
<dbReference type="GO" id="GO:0005829">
    <property type="term" value="C:cytosol"/>
    <property type="evidence" value="ECO:0007669"/>
    <property type="project" value="TreeGrafter"/>
</dbReference>
<dbReference type="GO" id="GO:0003700">
    <property type="term" value="F:DNA-binding transcription factor activity"/>
    <property type="evidence" value="ECO:0007669"/>
    <property type="project" value="TreeGrafter"/>
</dbReference>
<comment type="caution">
    <text evidence="2">The sequence shown here is derived from an EMBL/GenBank/DDBJ whole genome shotgun (WGS) entry which is preliminary data.</text>
</comment>
<reference evidence="2" key="1">
    <citation type="submission" date="2012-04" db="EMBL/GenBank/DDBJ databases">
        <authorList>
            <person name="Borisov I.G."/>
            <person name="Ivanikova N.V."/>
            <person name="Pinevich A.V."/>
        </authorList>
    </citation>
    <scope>NUCLEOTIDE SEQUENCE</scope>
    <source>
        <strain evidence="2">CALU 1027</strain>
    </source>
</reference>
<organism evidence="2 3">
    <name type="scientific">Prochlorothrix hollandica PCC 9006 = CALU 1027</name>
    <dbReference type="NCBI Taxonomy" id="317619"/>
    <lineage>
        <taxon>Bacteria</taxon>
        <taxon>Bacillati</taxon>
        <taxon>Cyanobacteriota</taxon>
        <taxon>Cyanophyceae</taxon>
        <taxon>Prochlorotrichales</taxon>
        <taxon>Prochlorotrichaceae</taxon>
        <taxon>Prochlorothrix</taxon>
    </lineage>
</organism>
<dbReference type="STRING" id="317619.GCA_000332315_03442"/>
<dbReference type="PANTHER" id="PTHR24567">
    <property type="entry name" value="CRP FAMILY TRANSCRIPTIONAL REGULATORY PROTEIN"/>
    <property type="match status" value="1"/>
</dbReference>
<proteinExistence type="predicted"/>
<keyword evidence="3" id="KW-1185">Reference proteome</keyword>